<keyword evidence="6" id="KW-0564">Palmitate</keyword>
<sequence>MQTRPRFAVQSLLAILFAAAALVAGCSSSSSSEKSNAPLPDAAQLLQESSASTKAQQSVHLLLTVQGTIKGLPVEKLDGDLTNTPEVAAEGTADLLFAGQKLADAKFVVAGGDLYAALTPGDPLSNYGPATNIYDISAILNPDNGLANVLANFSDPKADGRESVGGTEAVRVTGTVSADAVNKIAPQLKAEGPVPGTAWITEDGNHTLLQAKLEPTPGNSVTMTLSDWGKQVTVTKPAS</sequence>
<feature type="chain" id="PRO_5039174260" evidence="8">
    <location>
        <begin position="21"/>
        <end position="239"/>
    </location>
</feature>
<keyword evidence="4 8" id="KW-0732">Signal</keyword>
<evidence type="ECO:0000256" key="2">
    <source>
        <dbReference type="ARBA" id="ARBA00009194"/>
    </source>
</evidence>
<keyword evidence="3" id="KW-1003">Cell membrane</keyword>
<accession>A0A7X6RTW4</accession>
<gene>
    <name evidence="9" type="ORF">HGA11_02050</name>
</gene>
<comment type="similarity">
    <text evidence="2">Belongs to the LppX/LprAFG lipoprotein family.</text>
</comment>
<evidence type="ECO:0000256" key="3">
    <source>
        <dbReference type="ARBA" id="ARBA00022475"/>
    </source>
</evidence>
<comment type="subcellular location">
    <subcellularLocation>
        <location evidence="1">Cell envelope</location>
    </subcellularLocation>
</comment>
<dbReference type="InterPro" id="IPR009830">
    <property type="entry name" value="LppX/LprAFG"/>
</dbReference>
<proteinExistence type="inferred from homology"/>
<dbReference type="CDD" id="cd16334">
    <property type="entry name" value="LppX-like"/>
    <property type="match status" value="1"/>
</dbReference>
<dbReference type="Pfam" id="PF07161">
    <property type="entry name" value="LppX_LprAFG"/>
    <property type="match status" value="1"/>
</dbReference>
<evidence type="ECO:0000256" key="7">
    <source>
        <dbReference type="ARBA" id="ARBA00023288"/>
    </source>
</evidence>
<evidence type="ECO:0000256" key="6">
    <source>
        <dbReference type="ARBA" id="ARBA00023139"/>
    </source>
</evidence>
<evidence type="ECO:0000256" key="5">
    <source>
        <dbReference type="ARBA" id="ARBA00023136"/>
    </source>
</evidence>
<dbReference type="AlphaFoldDB" id="A0A7X6RTW4"/>
<protein>
    <submittedName>
        <fullName evidence="9">LppX_LprAFG lipoprotein</fullName>
    </submittedName>
</protein>
<dbReference type="RefSeq" id="WP_044518215.1">
    <property type="nucleotide sequence ID" value="NZ_HG322951.1"/>
</dbReference>
<keyword evidence="7 9" id="KW-0449">Lipoprotein</keyword>
<feature type="signal peptide" evidence="8">
    <location>
        <begin position="1"/>
        <end position="20"/>
    </location>
</feature>
<evidence type="ECO:0000313" key="9">
    <source>
        <dbReference type="EMBL" id="NKZ09744.1"/>
    </source>
</evidence>
<organism evidence="9 10">
    <name type="scientific">Mycolicibacterium septicum DSM 44393</name>
    <dbReference type="NCBI Taxonomy" id="1341646"/>
    <lineage>
        <taxon>Bacteria</taxon>
        <taxon>Bacillati</taxon>
        <taxon>Actinomycetota</taxon>
        <taxon>Actinomycetes</taxon>
        <taxon>Mycobacteriales</taxon>
        <taxon>Mycobacteriaceae</taxon>
        <taxon>Mycolicibacterium</taxon>
    </lineage>
</organism>
<comment type="caution">
    <text evidence="9">The sequence shown here is derived from an EMBL/GenBank/DDBJ whole genome shotgun (WGS) entry which is preliminary data.</text>
</comment>
<evidence type="ECO:0000256" key="8">
    <source>
        <dbReference type="SAM" id="SignalP"/>
    </source>
</evidence>
<dbReference type="InterPro" id="IPR029046">
    <property type="entry name" value="LolA/LolB/LppX"/>
</dbReference>
<evidence type="ECO:0000256" key="1">
    <source>
        <dbReference type="ARBA" id="ARBA00004196"/>
    </source>
</evidence>
<dbReference type="Proteomes" id="UP000518188">
    <property type="component" value="Unassembled WGS sequence"/>
</dbReference>
<dbReference type="Gene3D" id="2.50.20.20">
    <property type="match status" value="1"/>
</dbReference>
<dbReference type="GO" id="GO:0030313">
    <property type="term" value="C:cell envelope"/>
    <property type="evidence" value="ECO:0007669"/>
    <property type="project" value="UniProtKB-SubCell"/>
</dbReference>
<reference evidence="9 10" key="1">
    <citation type="submission" date="2020-04" db="EMBL/GenBank/DDBJ databases">
        <title>MicrobeNet Type strains.</title>
        <authorList>
            <person name="Nicholson A.C."/>
        </authorList>
    </citation>
    <scope>NUCLEOTIDE SEQUENCE [LARGE SCALE GENOMIC DNA]</scope>
    <source>
        <strain evidence="9 10">ATCC 700731</strain>
    </source>
</reference>
<keyword evidence="5" id="KW-0472">Membrane</keyword>
<dbReference type="EMBL" id="JAAXPJ010000001">
    <property type="protein sequence ID" value="NKZ09744.1"/>
    <property type="molecule type" value="Genomic_DNA"/>
</dbReference>
<evidence type="ECO:0000313" key="10">
    <source>
        <dbReference type="Proteomes" id="UP000518188"/>
    </source>
</evidence>
<dbReference type="PROSITE" id="PS51257">
    <property type="entry name" value="PROKAR_LIPOPROTEIN"/>
    <property type="match status" value="1"/>
</dbReference>
<dbReference type="SUPFAM" id="SSF89392">
    <property type="entry name" value="Prokaryotic lipoproteins and lipoprotein localization factors"/>
    <property type="match status" value="1"/>
</dbReference>
<evidence type="ECO:0000256" key="4">
    <source>
        <dbReference type="ARBA" id="ARBA00022729"/>
    </source>
</evidence>
<name>A0A7X6RTW4_9MYCO</name>